<dbReference type="EMBL" id="LAZR01035159">
    <property type="protein sequence ID" value="KKL28265.1"/>
    <property type="molecule type" value="Genomic_DNA"/>
</dbReference>
<evidence type="ECO:0000313" key="1">
    <source>
        <dbReference type="EMBL" id="KKL28265.1"/>
    </source>
</evidence>
<organism evidence="1">
    <name type="scientific">marine sediment metagenome</name>
    <dbReference type="NCBI Taxonomy" id="412755"/>
    <lineage>
        <taxon>unclassified sequences</taxon>
        <taxon>metagenomes</taxon>
        <taxon>ecological metagenomes</taxon>
    </lineage>
</organism>
<comment type="caution">
    <text evidence="1">The sequence shown here is derived from an EMBL/GenBank/DDBJ whole genome shotgun (WGS) entry which is preliminary data.</text>
</comment>
<gene>
    <name evidence="1" type="ORF">LCGC14_2376850</name>
</gene>
<evidence type="ECO:0008006" key="2">
    <source>
        <dbReference type="Google" id="ProtNLM"/>
    </source>
</evidence>
<proteinExistence type="predicted"/>
<accession>A0A0F9C253</accession>
<dbReference type="AlphaFoldDB" id="A0A0F9C253"/>
<name>A0A0F9C253_9ZZZZ</name>
<protein>
    <recommendedName>
        <fullName evidence="2">Ribbon-helix-helix protein CopG domain-containing protein</fullName>
    </recommendedName>
</protein>
<sequence>MSEPHEERAKPYCMTIDPVLFKALEDWRWANRLSRSKAMKIILETFLSNLKSKEKAEQQELNLK</sequence>
<reference evidence="1" key="1">
    <citation type="journal article" date="2015" name="Nature">
        <title>Complex archaea that bridge the gap between prokaryotes and eukaryotes.</title>
        <authorList>
            <person name="Spang A."/>
            <person name="Saw J.H."/>
            <person name="Jorgensen S.L."/>
            <person name="Zaremba-Niedzwiedzka K."/>
            <person name="Martijn J."/>
            <person name="Lind A.E."/>
            <person name="van Eijk R."/>
            <person name="Schleper C."/>
            <person name="Guy L."/>
            <person name="Ettema T.J."/>
        </authorList>
    </citation>
    <scope>NUCLEOTIDE SEQUENCE</scope>
</reference>